<organism evidence="9 10">
    <name type="scientific">Acaryochloris marina (strain MBIC 11017)</name>
    <dbReference type="NCBI Taxonomy" id="329726"/>
    <lineage>
        <taxon>Bacteria</taxon>
        <taxon>Bacillati</taxon>
        <taxon>Cyanobacteriota</taxon>
        <taxon>Cyanophyceae</taxon>
        <taxon>Acaryochloridales</taxon>
        <taxon>Acaryochloridaceae</taxon>
        <taxon>Acaryochloris</taxon>
    </lineage>
</organism>
<dbReference type="SUPFAM" id="SSF50182">
    <property type="entry name" value="Sm-like ribonucleoproteins"/>
    <property type="match status" value="1"/>
</dbReference>
<dbReference type="SMART" id="SM00100">
    <property type="entry name" value="cNMP"/>
    <property type="match status" value="1"/>
</dbReference>
<keyword evidence="6 7" id="KW-0472">Membrane</keyword>
<dbReference type="KEGG" id="amr:AM1_1400"/>
<feature type="transmembrane region" description="Helical" evidence="7">
    <location>
        <begin position="122"/>
        <end position="139"/>
    </location>
</feature>
<evidence type="ECO:0000256" key="6">
    <source>
        <dbReference type="ARBA" id="ARBA00023136"/>
    </source>
</evidence>
<dbReference type="Pfam" id="PF21082">
    <property type="entry name" value="MS_channel_3rd"/>
    <property type="match status" value="1"/>
</dbReference>
<dbReference type="HOGENOM" id="CLU_032479_3_0_3"/>
<feature type="domain" description="Cyclic nucleotide-binding" evidence="8">
    <location>
        <begin position="351"/>
        <end position="471"/>
    </location>
</feature>
<evidence type="ECO:0000256" key="3">
    <source>
        <dbReference type="ARBA" id="ARBA00022475"/>
    </source>
</evidence>
<dbReference type="PANTHER" id="PTHR30221">
    <property type="entry name" value="SMALL-CONDUCTANCE MECHANOSENSITIVE CHANNEL"/>
    <property type="match status" value="1"/>
</dbReference>
<dbReference type="SUPFAM" id="SSF51206">
    <property type="entry name" value="cAMP-binding domain-like"/>
    <property type="match status" value="1"/>
</dbReference>
<dbReference type="PANTHER" id="PTHR30221:SF1">
    <property type="entry name" value="SMALL-CONDUCTANCE MECHANOSENSITIVE CHANNEL"/>
    <property type="match status" value="1"/>
</dbReference>
<dbReference type="STRING" id="329726.AM1_1400"/>
<feature type="transmembrane region" description="Helical" evidence="7">
    <location>
        <begin position="145"/>
        <end position="175"/>
    </location>
</feature>
<dbReference type="InterPro" id="IPR018490">
    <property type="entry name" value="cNMP-bd_dom_sf"/>
</dbReference>
<evidence type="ECO:0000256" key="4">
    <source>
        <dbReference type="ARBA" id="ARBA00022692"/>
    </source>
</evidence>
<dbReference type="PROSITE" id="PS50042">
    <property type="entry name" value="CNMP_BINDING_3"/>
    <property type="match status" value="1"/>
</dbReference>
<dbReference type="GO" id="GO:0008381">
    <property type="term" value="F:mechanosensitive monoatomic ion channel activity"/>
    <property type="evidence" value="ECO:0007669"/>
    <property type="project" value="InterPro"/>
</dbReference>
<dbReference type="Pfam" id="PF00924">
    <property type="entry name" value="MS_channel_2nd"/>
    <property type="match status" value="1"/>
</dbReference>
<keyword evidence="5 7" id="KW-1133">Transmembrane helix</keyword>
<dbReference type="RefSeq" id="WP_012161963.1">
    <property type="nucleotide sequence ID" value="NC_009925.1"/>
</dbReference>
<dbReference type="CDD" id="cd00038">
    <property type="entry name" value="CAP_ED"/>
    <property type="match status" value="1"/>
</dbReference>
<dbReference type="InterPro" id="IPR010920">
    <property type="entry name" value="LSM_dom_sf"/>
</dbReference>
<dbReference type="eggNOG" id="COG0664">
    <property type="taxonomic scope" value="Bacteria"/>
</dbReference>
<dbReference type="InterPro" id="IPR014710">
    <property type="entry name" value="RmlC-like_jellyroll"/>
</dbReference>
<keyword evidence="4 7" id="KW-0812">Transmembrane</keyword>
<dbReference type="GO" id="GO:0005886">
    <property type="term" value="C:plasma membrane"/>
    <property type="evidence" value="ECO:0007669"/>
    <property type="project" value="UniProtKB-SubCell"/>
</dbReference>
<evidence type="ECO:0000256" key="5">
    <source>
        <dbReference type="ARBA" id="ARBA00022989"/>
    </source>
</evidence>
<protein>
    <submittedName>
        <fullName evidence="9">Mechanosensitive ion channel/cyclic nucleotide-binding domain protein, putative</fullName>
    </submittedName>
</protein>
<proteinExistence type="inferred from homology"/>
<comment type="similarity">
    <text evidence="2">Belongs to the MscS (TC 1.A.23) family.</text>
</comment>
<feature type="transmembrane region" description="Helical" evidence="7">
    <location>
        <begin position="6"/>
        <end position="28"/>
    </location>
</feature>
<dbReference type="InterPro" id="IPR023408">
    <property type="entry name" value="MscS_beta-dom_sf"/>
</dbReference>
<sequence>MTSSLLQQSWFLWSCGLMVGFPCLMLVLNESIVYTQKQGKPLVHTLRILRNLVLPIFVGFIVLTKIVGLDPEQTAIRLVQTSLWVSLIHAALSFVNVLLFVEAGGHTWQAQVPKLLRDLTRFFLILIGTAFVLSLVWKTDLGGLLTALGVSSIVIGLALQDTLGNLFSGIALLFGRPFVIGDWLKFGDTVGKVIEINWRAVHLITRNKEMLIVPNSVLAKEVFYNYRRPQSLHGEPMELGFSYDDPPNKVKQVIRQAALETPGVLSDPEPIIQTSAYGDSSINYYVRLYLRDYDRVPEIRDAFMTRVWYAAQRHGLTIPFPIRTLIHERPPKPELNGGTNRIITELRSLPCFITTHTEVLEKLVTNADFKSFGKGERIIYQGQEEVNLHFLLTGQVQMNVLSQTNHDQEVLRLSKGDFFGATALLSREPSSNSVVALSDVDVMILEIEAMQVLIERTPQLAREMDEIIEARRKAIQIAQQTYA</sequence>
<dbReference type="InterPro" id="IPR049278">
    <property type="entry name" value="MS_channel_C"/>
</dbReference>
<name>B0C6L0_ACAM1</name>
<dbReference type="eggNOG" id="COG0668">
    <property type="taxonomic scope" value="Bacteria"/>
</dbReference>
<feature type="transmembrane region" description="Helical" evidence="7">
    <location>
        <begin position="81"/>
        <end position="101"/>
    </location>
</feature>
<dbReference type="AlphaFoldDB" id="B0C6L0"/>
<dbReference type="InterPro" id="IPR045275">
    <property type="entry name" value="MscS_archaea/bacteria_type"/>
</dbReference>
<accession>B0C6L0</accession>
<dbReference type="InterPro" id="IPR006685">
    <property type="entry name" value="MscS_channel_2nd"/>
</dbReference>
<dbReference type="EMBL" id="CP000828">
    <property type="protein sequence ID" value="ABW26431.1"/>
    <property type="molecule type" value="Genomic_DNA"/>
</dbReference>
<dbReference type="Gene3D" id="2.30.30.60">
    <property type="match status" value="1"/>
</dbReference>
<evidence type="ECO:0000256" key="7">
    <source>
        <dbReference type="SAM" id="Phobius"/>
    </source>
</evidence>
<dbReference type="Gene3D" id="1.10.287.1260">
    <property type="match status" value="1"/>
</dbReference>
<feature type="transmembrane region" description="Helical" evidence="7">
    <location>
        <begin position="48"/>
        <end position="69"/>
    </location>
</feature>
<dbReference type="Gene3D" id="2.60.120.10">
    <property type="entry name" value="Jelly Rolls"/>
    <property type="match status" value="1"/>
</dbReference>
<evidence type="ECO:0000256" key="1">
    <source>
        <dbReference type="ARBA" id="ARBA00004651"/>
    </source>
</evidence>
<gene>
    <name evidence="9" type="ordered locus">AM1_1400</name>
</gene>
<dbReference type="InterPro" id="IPR000595">
    <property type="entry name" value="cNMP-bd_dom"/>
</dbReference>
<evidence type="ECO:0000256" key="2">
    <source>
        <dbReference type="ARBA" id="ARBA00008017"/>
    </source>
</evidence>
<evidence type="ECO:0000313" key="9">
    <source>
        <dbReference type="EMBL" id="ABW26431.1"/>
    </source>
</evidence>
<dbReference type="Gene3D" id="3.30.70.100">
    <property type="match status" value="1"/>
</dbReference>
<dbReference type="SUPFAM" id="SSF82689">
    <property type="entry name" value="Mechanosensitive channel protein MscS (YggB), C-terminal domain"/>
    <property type="match status" value="1"/>
</dbReference>
<dbReference type="InterPro" id="IPR011066">
    <property type="entry name" value="MscS_channel_C_sf"/>
</dbReference>
<keyword evidence="10" id="KW-1185">Reference proteome</keyword>
<dbReference type="Proteomes" id="UP000000268">
    <property type="component" value="Chromosome"/>
</dbReference>
<keyword evidence="3" id="KW-1003">Cell membrane</keyword>
<comment type="subcellular location">
    <subcellularLocation>
        <location evidence="1">Cell membrane</location>
        <topology evidence="1">Multi-pass membrane protein</topology>
    </subcellularLocation>
</comment>
<reference evidence="9 10" key="1">
    <citation type="journal article" date="2008" name="Proc. Natl. Acad. Sci. U.S.A.">
        <title>Niche adaptation and genome expansion in the chlorophyll d-producing cyanobacterium Acaryochloris marina.</title>
        <authorList>
            <person name="Swingley W.D."/>
            <person name="Chen M."/>
            <person name="Cheung P.C."/>
            <person name="Conrad A.L."/>
            <person name="Dejesa L.C."/>
            <person name="Hao J."/>
            <person name="Honchak B.M."/>
            <person name="Karbach L.E."/>
            <person name="Kurdoglu A."/>
            <person name="Lahiri S."/>
            <person name="Mastrian S.D."/>
            <person name="Miyashita H."/>
            <person name="Page L."/>
            <person name="Ramakrishna P."/>
            <person name="Satoh S."/>
            <person name="Sattley W.M."/>
            <person name="Shimada Y."/>
            <person name="Taylor H.L."/>
            <person name="Tomo T."/>
            <person name="Tsuchiya T."/>
            <person name="Wang Z.T."/>
            <person name="Raymond J."/>
            <person name="Mimuro M."/>
            <person name="Blankenship R.E."/>
            <person name="Touchman J.W."/>
        </authorList>
    </citation>
    <scope>NUCLEOTIDE SEQUENCE [LARGE SCALE GENOMIC DNA]</scope>
    <source>
        <strain evidence="10">MBIC 11017</strain>
    </source>
</reference>
<dbReference type="Pfam" id="PF00027">
    <property type="entry name" value="cNMP_binding"/>
    <property type="match status" value="1"/>
</dbReference>
<evidence type="ECO:0000259" key="8">
    <source>
        <dbReference type="PROSITE" id="PS50042"/>
    </source>
</evidence>
<evidence type="ECO:0000313" key="10">
    <source>
        <dbReference type="Proteomes" id="UP000000268"/>
    </source>
</evidence>